<evidence type="ECO:0000313" key="1">
    <source>
        <dbReference type="EMBL" id="GAJ03879.1"/>
    </source>
</evidence>
<reference evidence="1" key="1">
    <citation type="journal article" date="2014" name="Front. Microbiol.">
        <title>High frequency of phylogenetically diverse reductive dehalogenase-homologous genes in deep subseafloor sedimentary metagenomes.</title>
        <authorList>
            <person name="Kawai M."/>
            <person name="Futagami T."/>
            <person name="Toyoda A."/>
            <person name="Takaki Y."/>
            <person name="Nishi S."/>
            <person name="Hori S."/>
            <person name="Arai W."/>
            <person name="Tsubouchi T."/>
            <person name="Morono Y."/>
            <person name="Uchiyama I."/>
            <person name="Ito T."/>
            <person name="Fujiyama A."/>
            <person name="Inagaki F."/>
            <person name="Takami H."/>
        </authorList>
    </citation>
    <scope>NUCLEOTIDE SEQUENCE</scope>
    <source>
        <strain evidence="1">Expedition CK06-06</strain>
    </source>
</reference>
<comment type="caution">
    <text evidence="1">The sequence shown here is derived from an EMBL/GenBank/DDBJ whole genome shotgun (WGS) entry which is preliminary data.</text>
</comment>
<name>X1TF27_9ZZZZ</name>
<sequence length="93" mass="10192">MLAIGFLLLVSFVPTVSAENAQASVTTEPAISITQTLAILNASITRENCPLVNIWFEWRVVGGTWESTPSEFNYTHSSYSDYLTGLTPGTTYE</sequence>
<organism evidence="1">
    <name type="scientific">marine sediment metagenome</name>
    <dbReference type="NCBI Taxonomy" id="412755"/>
    <lineage>
        <taxon>unclassified sequences</taxon>
        <taxon>metagenomes</taxon>
        <taxon>ecological metagenomes</taxon>
    </lineage>
</organism>
<dbReference type="EMBL" id="BARW01031535">
    <property type="protein sequence ID" value="GAJ03879.1"/>
    <property type="molecule type" value="Genomic_DNA"/>
</dbReference>
<feature type="non-terminal residue" evidence="1">
    <location>
        <position position="93"/>
    </location>
</feature>
<dbReference type="AlphaFoldDB" id="X1TF27"/>
<gene>
    <name evidence="1" type="ORF">S12H4_50139</name>
</gene>
<accession>X1TF27</accession>
<proteinExistence type="predicted"/>
<evidence type="ECO:0008006" key="2">
    <source>
        <dbReference type="Google" id="ProtNLM"/>
    </source>
</evidence>
<protein>
    <recommendedName>
        <fullName evidence="2">Fibronectin type-III domain-containing protein</fullName>
    </recommendedName>
</protein>